<dbReference type="Proteomes" id="UP000050911">
    <property type="component" value="Unassembled WGS sequence"/>
</dbReference>
<evidence type="ECO:0000313" key="1">
    <source>
        <dbReference type="EMBL" id="KRK49038.1"/>
    </source>
</evidence>
<organism evidence="1 2">
    <name type="scientific">Secundilactobacillus kimchicus JCM 15530</name>
    <dbReference type="NCBI Taxonomy" id="1302272"/>
    <lineage>
        <taxon>Bacteria</taxon>
        <taxon>Bacillati</taxon>
        <taxon>Bacillota</taxon>
        <taxon>Bacilli</taxon>
        <taxon>Lactobacillales</taxon>
        <taxon>Lactobacillaceae</taxon>
        <taxon>Secundilactobacillus</taxon>
    </lineage>
</organism>
<keyword evidence="2" id="KW-1185">Reference proteome</keyword>
<dbReference type="PATRIC" id="fig|1302272.5.peg.1374"/>
<dbReference type="STRING" id="1302272.FC96_GL001366"/>
<gene>
    <name evidence="1" type="ORF">FC96_GL001366</name>
</gene>
<dbReference type="AlphaFoldDB" id="A0A0R1HQA6"/>
<name>A0A0R1HQA6_9LACO</name>
<dbReference type="OrthoDB" id="2322746at2"/>
<comment type="caution">
    <text evidence="1">The sequence shown here is derived from an EMBL/GenBank/DDBJ whole genome shotgun (WGS) entry which is preliminary data.</text>
</comment>
<protein>
    <recommendedName>
        <fullName evidence="3">Phage protein</fullName>
    </recommendedName>
</protein>
<evidence type="ECO:0008006" key="3">
    <source>
        <dbReference type="Google" id="ProtNLM"/>
    </source>
</evidence>
<proteinExistence type="predicted"/>
<dbReference type="EMBL" id="AZCX01000002">
    <property type="protein sequence ID" value="KRK49038.1"/>
    <property type="molecule type" value="Genomic_DNA"/>
</dbReference>
<evidence type="ECO:0000313" key="2">
    <source>
        <dbReference type="Proteomes" id="UP000050911"/>
    </source>
</evidence>
<dbReference type="RefSeq" id="WP_055679871.1">
    <property type="nucleotide sequence ID" value="NZ_AZCX01000002.1"/>
</dbReference>
<sequence length="127" mass="13962">MGLEDAFRSMPLSKLWFDKATIYGVIPGVDADGFTNGKDTVIIENEPCKVVLKGLKASEQSFFGTDNYDAKLLIRVGIDIPAGAKITIRDANGRTTNYKRASKGYSGYLSHQEVAMVRDEKAKEVVK</sequence>
<reference evidence="1 2" key="1">
    <citation type="journal article" date="2015" name="Genome Announc.">
        <title>Expanding the biotechnology potential of lactobacilli through comparative genomics of 213 strains and associated genera.</title>
        <authorList>
            <person name="Sun Z."/>
            <person name="Harris H.M."/>
            <person name="McCann A."/>
            <person name="Guo C."/>
            <person name="Argimon S."/>
            <person name="Zhang W."/>
            <person name="Yang X."/>
            <person name="Jeffery I.B."/>
            <person name="Cooney J.C."/>
            <person name="Kagawa T.F."/>
            <person name="Liu W."/>
            <person name="Song Y."/>
            <person name="Salvetti E."/>
            <person name="Wrobel A."/>
            <person name="Rasinkangas P."/>
            <person name="Parkhill J."/>
            <person name="Rea M.C."/>
            <person name="O'Sullivan O."/>
            <person name="Ritari J."/>
            <person name="Douillard F.P."/>
            <person name="Paul Ross R."/>
            <person name="Yang R."/>
            <person name="Briner A.E."/>
            <person name="Felis G.E."/>
            <person name="de Vos W.M."/>
            <person name="Barrangou R."/>
            <person name="Klaenhammer T.R."/>
            <person name="Caufield P.W."/>
            <person name="Cui Y."/>
            <person name="Zhang H."/>
            <person name="O'Toole P.W."/>
        </authorList>
    </citation>
    <scope>NUCLEOTIDE SEQUENCE [LARGE SCALE GENOMIC DNA]</scope>
    <source>
        <strain evidence="1 2">JCM 15530</strain>
    </source>
</reference>
<accession>A0A0R1HQA6</accession>